<protein>
    <submittedName>
        <fullName evidence="2">Uncharacterized protein</fullName>
    </submittedName>
</protein>
<accession>A0A7S1AMW9</accession>
<sequence>METSPQFPRAVFPLGLPPGWVGVEKQYLHGKLAGQTYARYSREDGKHPHTPSVTAAIKHHAADLGIDPQPLLDEWEHKKREEAKKQAVEREQAREKAEAAAKERREASLGAFRNKFGALDSVTVQALPGWHVRYDYMEGSSQVHAEYKDPEGQVWRVIKDIEVHFGSRMFGGEDISAMILHARRHANPIGCQEEKAAALKKLKCAHKLEGDRCEPEPYITPKKQRLLFSYVGASPGQASIKIEESGQVKHAQLSSRKMVVQEPSSTPCVSTSLVDAPVVKTRSSIETSQCSAPVCPVREAPVEELVTPAKAKLETLDEVQSPSKRAKLSFCKVPVQEPSTARCVSTARSATTPVAAPVMKGESLVAETIRLDSRAHCKNHPRSAPSGRCQKRVSSARTSQSSAPTCLAPAEDVVTPIKAKVEKSAEVLSTSKQAQRSSRKILVQEPSNSICVKTPVAAPDLKMERLVDDTSRLDAPATVRKRARSAPAGRGGKMAACHVASQSSAVSSSVTSQCIPKVHVPPELHSYLMSLSVDQRRQVLGQNL</sequence>
<feature type="region of interest" description="Disordered" evidence="1">
    <location>
        <begin position="377"/>
        <end position="405"/>
    </location>
</feature>
<evidence type="ECO:0000313" key="2">
    <source>
        <dbReference type="EMBL" id="CAD8859355.1"/>
    </source>
</evidence>
<feature type="compositionally biased region" description="Polar residues" evidence="1">
    <location>
        <begin position="392"/>
        <end position="404"/>
    </location>
</feature>
<evidence type="ECO:0000256" key="1">
    <source>
        <dbReference type="SAM" id="MobiDB-lite"/>
    </source>
</evidence>
<feature type="region of interest" description="Disordered" evidence="1">
    <location>
        <begin position="85"/>
        <end position="104"/>
    </location>
</feature>
<reference evidence="2" key="1">
    <citation type="submission" date="2021-01" db="EMBL/GenBank/DDBJ databases">
        <authorList>
            <person name="Corre E."/>
            <person name="Pelletier E."/>
            <person name="Niang G."/>
            <person name="Scheremetjew M."/>
            <person name="Finn R."/>
            <person name="Kale V."/>
            <person name="Holt S."/>
            <person name="Cochrane G."/>
            <person name="Meng A."/>
            <person name="Brown T."/>
            <person name="Cohen L."/>
        </authorList>
    </citation>
    <scope>NUCLEOTIDE SEQUENCE</scope>
</reference>
<gene>
    <name evidence="2" type="ORF">NSCI0253_LOCUS33709</name>
</gene>
<proteinExistence type="predicted"/>
<name>A0A7S1AMW9_NOCSC</name>
<organism evidence="2">
    <name type="scientific">Noctiluca scintillans</name>
    <name type="common">Sea sparkle</name>
    <name type="synonym">Red tide dinoflagellate</name>
    <dbReference type="NCBI Taxonomy" id="2966"/>
    <lineage>
        <taxon>Eukaryota</taxon>
        <taxon>Sar</taxon>
        <taxon>Alveolata</taxon>
        <taxon>Dinophyceae</taxon>
        <taxon>Noctilucales</taxon>
        <taxon>Noctilucaceae</taxon>
        <taxon>Noctiluca</taxon>
    </lineage>
</organism>
<dbReference type="EMBL" id="HBFQ01047362">
    <property type="protein sequence ID" value="CAD8859355.1"/>
    <property type="molecule type" value="Transcribed_RNA"/>
</dbReference>
<dbReference type="AlphaFoldDB" id="A0A7S1AMW9"/>